<keyword evidence="1" id="KW-1133">Transmembrane helix</keyword>
<dbReference type="EMBL" id="JATAAI010000005">
    <property type="protein sequence ID" value="KAK1745626.1"/>
    <property type="molecule type" value="Genomic_DNA"/>
</dbReference>
<sequence>MLMSCDHNCTLTATHISNNTATMLFRSVALLTASTAAVASGKSAEVPMNDISANSKLGGNIMSKARRLDNANNGQVGAWVANYSLVFQKCAVSSEYFAFEGGDNNDRNNWQGQQKLVHFKLCPSSNCNSCNNGADYVVPMQDFVEMYFQAKMDAQEYNCEMVKENCYCENANDDDACEAACYVTAGLDYCEDNNQNNNNNNQNQAYQFDLERAGECEKMEIDEDTLYYYLQENGGNSYNMYGNDQGEVGLFVGAQCSANGKSIFLNTFMDEWCSIEAPKGAFAKFNYGQTLPYSSTSLIENNCISCKEPVDANEQNNGDYQDEDEILEVCEKLYEQSAKCEQKLPSGTTYYPNTYGCNLVKSLKAPGKAKSANSGSAAKVFAGLFAACSIAFAGVAYYFYEKSQRANVALVEETAGEGTMA</sequence>
<comment type="caution">
    <text evidence="2">The sequence shown here is derived from an EMBL/GenBank/DDBJ whole genome shotgun (WGS) entry which is preliminary data.</text>
</comment>
<evidence type="ECO:0000313" key="2">
    <source>
        <dbReference type="EMBL" id="KAK1745626.1"/>
    </source>
</evidence>
<feature type="transmembrane region" description="Helical" evidence="1">
    <location>
        <begin position="380"/>
        <end position="400"/>
    </location>
</feature>
<keyword evidence="1" id="KW-0812">Transmembrane</keyword>
<gene>
    <name evidence="2" type="ORF">QTG54_003550</name>
</gene>
<evidence type="ECO:0000313" key="3">
    <source>
        <dbReference type="Proteomes" id="UP001224775"/>
    </source>
</evidence>
<protein>
    <submittedName>
        <fullName evidence="2">Uncharacterized protein</fullName>
    </submittedName>
</protein>
<organism evidence="2 3">
    <name type="scientific">Skeletonema marinoi</name>
    <dbReference type="NCBI Taxonomy" id="267567"/>
    <lineage>
        <taxon>Eukaryota</taxon>
        <taxon>Sar</taxon>
        <taxon>Stramenopiles</taxon>
        <taxon>Ochrophyta</taxon>
        <taxon>Bacillariophyta</taxon>
        <taxon>Coscinodiscophyceae</taxon>
        <taxon>Thalassiosirophycidae</taxon>
        <taxon>Thalassiosirales</taxon>
        <taxon>Skeletonemataceae</taxon>
        <taxon>Skeletonema</taxon>
        <taxon>Skeletonema marinoi-dohrnii complex</taxon>
    </lineage>
</organism>
<name>A0AAD8YFL3_9STRA</name>
<keyword evidence="3" id="KW-1185">Reference proteome</keyword>
<accession>A0AAD8YFL3</accession>
<evidence type="ECO:0000256" key="1">
    <source>
        <dbReference type="SAM" id="Phobius"/>
    </source>
</evidence>
<dbReference type="Proteomes" id="UP001224775">
    <property type="component" value="Unassembled WGS sequence"/>
</dbReference>
<reference evidence="2" key="1">
    <citation type="submission" date="2023-06" db="EMBL/GenBank/DDBJ databases">
        <title>Survivors Of The Sea: Transcriptome response of Skeletonema marinoi to long-term dormancy.</title>
        <authorList>
            <person name="Pinder M.I.M."/>
            <person name="Kourtchenko O."/>
            <person name="Robertson E.K."/>
            <person name="Larsson T."/>
            <person name="Maumus F."/>
            <person name="Osuna-Cruz C.M."/>
            <person name="Vancaester E."/>
            <person name="Stenow R."/>
            <person name="Vandepoele K."/>
            <person name="Ploug H."/>
            <person name="Bruchert V."/>
            <person name="Godhe A."/>
            <person name="Topel M."/>
        </authorList>
    </citation>
    <scope>NUCLEOTIDE SEQUENCE</scope>
    <source>
        <strain evidence="2">R05AC</strain>
    </source>
</reference>
<keyword evidence="1" id="KW-0472">Membrane</keyword>
<dbReference type="AlphaFoldDB" id="A0AAD8YFL3"/>
<proteinExistence type="predicted"/>